<sequence>MWLALGRAANELHDIGLDLEEHLDALAATHNPSSGESAKPPAPVPLVVRRHR</sequence>
<evidence type="ECO:0000313" key="2">
    <source>
        <dbReference type="EMBL" id="MFB9556855.1"/>
    </source>
</evidence>
<organism evidence="2 3">
    <name type="scientific">Streptomyces roseoviridis</name>
    <dbReference type="NCBI Taxonomy" id="67361"/>
    <lineage>
        <taxon>Bacteria</taxon>
        <taxon>Bacillati</taxon>
        <taxon>Actinomycetota</taxon>
        <taxon>Actinomycetes</taxon>
        <taxon>Kitasatosporales</taxon>
        <taxon>Streptomycetaceae</taxon>
        <taxon>Streptomyces</taxon>
    </lineage>
</organism>
<evidence type="ECO:0000256" key="1">
    <source>
        <dbReference type="SAM" id="MobiDB-lite"/>
    </source>
</evidence>
<keyword evidence="3" id="KW-1185">Reference proteome</keyword>
<gene>
    <name evidence="2" type="ORF">ACFFTP_22015</name>
</gene>
<accession>A0ABV5QTJ3</accession>
<dbReference type="EMBL" id="JBHMCT010000013">
    <property type="protein sequence ID" value="MFB9556855.1"/>
    <property type="molecule type" value="Genomic_DNA"/>
</dbReference>
<name>A0ABV5QTJ3_9ACTN</name>
<protein>
    <recommendedName>
        <fullName evidence="4">Transcriptional regulator</fullName>
    </recommendedName>
</protein>
<reference evidence="2 3" key="1">
    <citation type="submission" date="2024-09" db="EMBL/GenBank/DDBJ databases">
        <authorList>
            <person name="Sun Q."/>
            <person name="Mori K."/>
        </authorList>
    </citation>
    <scope>NUCLEOTIDE SEQUENCE [LARGE SCALE GENOMIC DNA]</scope>
    <source>
        <strain evidence="2 3">JCM 4414</strain>
    </source>
</reference>
<evidence type="ECO:0000313" key="3">
    <source>
        <dbReference type="Proteomes" id="UP001589716"/>
    </source>
</evidence>
<evidence type="ECO:0008006" key="4">
    <source>
        <dbReference type="Google" id="ProtNLM"/>
    </source>
</evidence>
<feature type="region of interest" description="Disordered" evidence="1">
    <location>
        <begin position="26"/>
        <end position="52"/>
    </location>
</feature>
<dbReference type="RefSeq" id="WP_345484699.1">
    <property type="nucleotide sequence ID" value="NZ_BAAAWU010000001.1"/>
</dbReference>
<comment type="caution">
    <text evidence="2">The sequence shown here is derived from an EMBL/GenBank/DDBJ whole genome shotgun (WGS) entry which is preliminary data.</text>
</comment>
<dbReference type="Proteomes" id="UP001589716">
    <property type="component" value="Unassembled WGS sequence"/>
</dbReference>
<proteinExistence type="predicted"/>